<dbReference type="EC" id="6.1.1.7" evidence="2"/>
<evidence type="ECO:0000313" key="12">
    <source>
        <dbReference type="Proteomes" id="UP000270296"/>
    </source>
</evidence>
<reference evidence="11 12" key="2">
    <citation type="submission" date="2018-11" db="EMBL/GenBank/DDBJ databases">
        <authorList>
            <consortium name="Pathogen Informatics"/>
        </authorList>
    </citation>
    <scope>NUCLEOTIDE SEQUENCE [LARGE SCALE GENOMIC DNA]</scope>
</reference>
<dbReference type="SUPFAM" id="SSF55186">
    <property type="entry name" value="ThrRS/AlaRS common domain"/>
    <property type="match status" value="1"/>
</dbReference>
<evidence type="ECO:0000256" key="1">
    <source>
        <dbReference type="ARBA" id="ARBA00008226"/>
    </source>
</evidence>
<evidence type="ECO:0000256" key="9">
    <source>
        <dbReference type="ARBA" id="ARBA00023146"/>
    </source>
</evidence>
<dbReference type="GO" id="GO:0005524">
    <property type="term" value="F:ATP binding"/>
    <property type="evidence" value="ECO:0007669"/>
    <property type="project" value="UniProtKB-KW"/>
</dbReference>
<keyword evidence="6" id="KW-0067">ATP-binding</keyword>
<dbReference type="PANTHER" id="PTHR11777:SF9">
    <property type="entry name" value="ALANINE--TRNA LIGASE, CYTOPLASMIC"/>
    <property type="match status" value="1"/>
</dbReference>
<dbReference type="GO" id="GO:0004813">
    <property type="term" value="F:alanine-tRNA ligase activity"/>
    <property type="evidence" value="ECO:0007669"/>
    <property type="project" value="UniProtKB-EC"/>
</dbReference>
<keyword evidence="5" id="KW-0547">Nucleotide-binding</keyword>
<sequence length="184" mass="20391">MPECVEYEPCICKIVALRKDGQFVDVVKSGDICCVVCDRTAFYAEAGGQVYDEGYMRKKDEDEVEFTVKNVQTRGGYVVHVGEVEGTLRLGDTVQQFIDFDRRKLVMKNHTATHVLNFALREVLGTADQKGSLVAPDRLRFDFTAQTYPDPVRIVSIGVTVEQLLEDPDGPAASKTSVEFCGGT</sequence>
<dbReference type="Pfam" id="PF01411">
    <property type="entry name" value="tRNA-synt_2c"/>
    <property type="match status" value="1"/>
</dbReference>
<evidence type="ECO:0000256" key="3">
    <source>
        <dbReference type="ARBA" id="ARBA00022555"/>
    </source>
</evidence>
<comment type="similarity">
    <text evidence="1">Belongs to the class-II aminoacyl-tRNA synthetase family.</text>
</comment>
<evidence type="ECO:0000256" key="2">
    <source>
        <dbReference type="ARBA" id="ARBA00013168"/>
    </source>
</evidence>
<dbReference type="WBParaSite" id="SBAD_0000967701-mRNA-1">
    <property type="protein sequence ID" value="SBAD_0000967701-mRNA-1"/>
    <property type="gene ID" value="SBAD_0000967701"/>
</dbReference>
<dbReference type="EMBL" id="UZAM01012602">
    <property type="protein sequence ID" value="VDP22630.1"/>
    <property type="molecule type" value="Genomic_DNA"/>
</dbReference>
<dbReference type="InterPro" id="IPR050058">
    <property type="entry name" value="Ala-tRNA_ligase"/>
</dbReference>
<dbReference type="AlphaFoldDB" id="A0A183J0E5"/>
<dbReference type="InterPro" id="IPR018164">
    <property type="entry name" value="Ala-tRNA-synth_IIc_N"/>
</dbReference>
<dbReference type="Gene3D" id="2.40.30.130">
    <property type="match status" value="1"/>
</dbReference>
<dbReference type="GO" id="GO:0000049">
    <property type="term" value="F:tRNA binding"/>
    <property type="evidence" value="ECO:0007669"/>
    <property type="project" value="UniProtKB-KW"/>
</dbReference>
<evidence type="ECO:0000256" key="4">
    <source>
        <dbReference type="ARBA" id="ARBA00022598"/>
    </source>
</evidence>
<reference evidence="13" key="1">
    <citation type="submission" date="2016-06" db="UniProtKB">
        <authorList>
            <consortium name="WormBaseParasite"/>
        </authorList>
    </citation>
    <scope>IDENTIFICATION</scope>
</reference>
<evidence type="ECO:0000256" key="5">
    <source>
        <dbReference type="ARBA" id="ARBA00022741"/>
    </source>
</evidence>
<accession>A0A183J0E5</accession>
<evidence type="ECO:0000256" key="8">
    <source>
        <dbReference type="ARBA" id="ARBA00022917"/>
    </source>
</evidence>
<keyword evidence="3" id="KW-0820">tRNA-binding</keyword>
<dbReference type="PROSITE" id="PS50860">
    <property type="entry name" value="AA_TRNA_LIGASE_II_ALA"/>
    <property type="match status" value="1"/>
</dbReference>
<protein>
    <recommendedName>
        <fullName evidence="2">alanine--tRNA ligase</fullName>
        <ecNumber evidence="2">6.1.1.7</ecNumber>
    </recommendedName>
</protein>
<dbReference type="Proteomes" id="UP000270296">
    <property type="component" value="Unassembled WGS sequence"/>
</dbReference>
<evidence type="ECO:0000313" key="13">
    <source>
        <dbReference type="WBParaSite" id="SBAD_0000967701-mRNA-1"/>
    </source>
</evidence>
<feature type="domain" description="Alanyl-transfer RNA synthetases family profile" evidence="10">
    <location>
        <begin position="1"/>
        <end position="144"/>
    </location>
</feature>
<dbReference type="InterPro" id="IPR018163">
    <property type="entry name" value="Thr/Ala-tRNA-synth_IIc_edit"/>
</dbReference>
<dbReference type="GO" id="GO:0002161">
    <property type="term" value="F:aminoacyl-tRNA deacylase activity"/>
    <property type="evidence" value="ECO:0007669"/>
    <property type="project" value="TreeGrafter"/>
</dbReference>
<dbReference type="InterPro" id="IPR018165">
    <property type="entry name" value="Ala-tRNA-synth_IIc_core"/>
</dbReference>
<proteinExistence type="inferred from homology"/>
<keyword evidence="8" id="KW-0648">Protein biosynthesis</keyword>
<gene>
    <name evidence="11" type="ORF">SBAD_LOCUS9343</name>
</gene>
<dbReference type="InterPro" id="IPR009000">
    <property type="entry name" value="Transl_B-barrel_sf"/>
</dbReference>
<keyword evidence="9" id="KW-0030">Aminoacyl-tRNA synthetase</keyword>
<name>A0A183J0E5_9BILA</name>
<dbReference type="FunFam" id="3.30.980.10:FF:000004">
    <property type="entry name" value="Alanine--tRNA ligase, cytoplasmic"/>
    <property type="match status" value="1"/>
</dbReference>
<evidence type="ECO:0000256" key="7">
    <source>
        <dbReference type="ARBA" id="ARBA00022884"/>
    </source>
</evidence>
<evidence type="ECO:0000313" key="11">
    <source>
        <dbReference type="EMBL" id="VDP22630.1"/>
    </source>
</evidence>
<dbReference type="Gene3D" id="3.30.980.10">
    <property type="entry name" value="Threonyl-trna Synthetase, Chain A, domain 2"/>
    <property type="match status" value="1"/>
</dbReference>
<keyword evidence="12" id="KW-1185">Reference proteome</keyword>
<keyword evidence="7" id="KW-0694">RNA-binding</keyword>
<evidence type="ECO:0000256" key="6">
    <source>
        <dbReference type="ARBA" id="ARBA00022840"/>
    </source>
</evidence>
<organism evidence="13">
    <name type="scientific">Soboliphyme baturini</name>
    <dbReference type="NCBI Taxonomy" id="241478"/>
    <lineage>
        <taxon>Eukaryota</taxon>
        <taxon>Metazoa</taxon>
        <taxon>Ecdysozoa</taxon>
        <taxon>Nematoda</taxon>
        <taxon>Enoplea</taxon>
        <taxon>Dorylaimia</taxon>
        <taxon>Dioctophymatida</taxon>
        <taxon>Dioctophymatoidea</taxon>
        <taxon>Soboliphymatidae</taxon>
        <taxon>Soboliphyme</taxon>
    </lineage>
</organism>
<evidence type="ECO:0000259" key="10">
    <source>
        <dbReference type="PROSITE" id="PS50860"/>
    </source>
</evidence>
<dbReference type="GO" id="GO:0006419">
    <property type="term" value="P:alanyl-tRNA aminoacylation"/>
    <property type="evidence" value="ECO:0007669"/>
    <property type="project" value="InterPro"/>
</dbReference>
<dbReference type="GO" id="GO:0005739">
    <property type="term" value="C:mitochondrion"/>
    <property type="evidence" value="ECO:0007669"/>
    <property type="project" value="TreeGrafter"/>
</dbReference>
<dbReference type="PANTHER" id="PTHR11777">
    <property type="entry name" value="ALANYL-TRNA SYNTHETASE"/>
    <property type="match status" value="1"/>
</dbReference>
<dbReference type="OrthoDB" id="5864241at2759"/>
<dbReference type="SUPFAM" id="SSF50447">
    <property type="entry name" value="Translation proteins"/>
    <property type="match status" value="1"/>
</dbReference>
<keyword evidence="4" id="KW-0436">Ligase</keyword>